<evidence type="ECO:0000313" key="2">
    <source>
        <dbReference type="Proteomes" id="UP001219525"/>
    </source>
</evidence>
<name>A0AAD6UZX6_9AGAR</name>
<organism evidence="1 2">
    <name type="scientific">Mycena pura</name>
    <dbReference type="NCBI Taxonomy" id="153505"/>
    <lineage>
        <taxon>Eukaryota</taxon>
        <taxon>Fungi</taxon>
        <taxon>Dikarya</taxon>
        <taxon>Basidiomycota</taxon>
        <taxon>Agaricomycotina</taxon>
        <taxon>Agaricomycetes</taxon>
        <taxon>Agaricomycetidae</taxon>
        <taxon>Agaricales</taxon>
        <taxon>Marasmiineae</taxon>
        <taxon>Mycenaceae</taxon>
        <taxon>Mycena</taxon>
    </lineage>
</organism>
<dbReference type="Proteomes" id="UP001219525">
    <property type="component" value="Unassembled WGS sequence"/>
</dbReference>
<evidence type="ECO:0000313" key="1">
    <source>
        <dbReference type="EMBL" id="KAJ7198777.1"/>
    </source>
</evidence>
<accession>A0AAD6UZX6</accession>
<protein>
    <submittedName>
        <fullName evidence="1">Uncharacterized protein</fullName>
    </submittedName>
</protein>
<proteinExistence type="predicted"/>
<dbReference type="AlphaFoldDB" id="A0AAD6UZX6"/>
<sequence length="277" mass="31248">MQDTRNAGPLRASNPWYRSLSVDFEERRSLIYFASRLFAEAIKDEPDFFLLALFRRITVRLTPILILGGHTHIRDCRMLIMKTVGWMSAVLLEPKGHDRRHNGEDHSGHDDKVGGYASITFSRLLIPRIISFLRSWETHCQCLSRLLHINNARASSPSLLYVTAPFSAANAVLPALNNAGANERHRELDAKLWARGCVEAQAILRSDMLQPMQDLYNLTLLHPVLSCGHTVIHLVFVDFIENQLLEILNSVQTAKTHTTADALATGILDLDAQVAWY</sequence>
<reference evidence="1" key="1">
    <citation type="submission" date="2023-03" db="EMBL/GenBank/DDBJ databases">
        <title>Massive genome expansion in bonnet fungi (Mycena s.s.) driven by repeated elements and novel gene families across ecological guilds.</title>
        <authorList>
            <consortium name="Lawrence Berkeley National Laboratory"/>
            <person name="Harder C.B."/>
            <person name="Miyauchi S."/>
            <person name="Viragh M."/>
            <person name="Kuo A."/>
            <person name="Thoen E."/>
            <person name="Andreopoulos B."/>
            <person name="Lu D."/>
            <person name="Skrede I."/>
            <person name="Drula E."/>
            <person name="Henrissat B."/>
            <person name="Morin E."/>
            <person name="Kohler A."/>
            <person name="Barry K."/>
            <person name="LaButti K."/>
            <person name="Morin E."/>
            <person name="Salamov A."/>
            <person name="Lipzen A."/>
            <person name="Mereny Z."/>
            <person name="Hegedus B."/>
            <person name="Baldrian P."/>
            <person name="Stursova M."/>
            <person name="Weitz H."/>
            <person name="Taylor A."/>
            <person name="Grigoriev I.V."/>
            <person name="Nagy L.G."/>
            <person name="Martin F."/>
            <person name="Kauserud H."/>
        </authorList>
    </citation>
    <scope>NUCLEOTIDE SEQUENCE</scope>
    <source>
        <strain evidence="1">9144</strain>
    </source>
</reference>
<dbReference type="EMBL" id="JARJCW010000071">
    <property type="protein sequence ID" value="KAJ7198777.1"/>
    <property type="molecule type" value="Genomic_DNA"/>
</dbReference>
<comment type="caution">
    <text evidence="1">The sequence shown here is derived from an EMBL/GenBank/DDBJ whole genome shotgun (WGS) entry which is preliminary data.</text>
</comment>
<gene>
    <name evidence="1" type="ORF">GGX14DRAFT_665008</name>
</gene>
<keyword evidence="2" id="KW-1185">Reference proteome</keyword>